<gene>
    <name evidence="2" type="ORF">PHMEG_0008487</name>
</gene>
<reference evidence="3" key="1">
    <citation type="submission" date="2017-03" db="EMBL/GenBank/DDBJ databases">
        <title>Phytopthora megakarya and P. palmivora, two closely related causual agents of cacao black pod achieved similar genome size and gene model numbers by different mechanisms.</title>
        <authorList>
            <person name="Ali S."/>
            <person name="Shao J."/>
            <person name="Larry D.J."/>
            <person name="Kronmiller B."/>
            <person name="Shen D."/>
            <person name="Strem M.D."/>
            <person name="Melnick R.L."/>
            <person name="Guiltinan M.J."/>
            <person name="Tyler B.M."/>
            <person name="Meinhardt L.W."/>
            <person name="Bailey B.A."/>
        </authorList>
    </citation>
    <scope>NUCLEOTIDE SEQUENCE [LARGE SCALE GENOMIC DNA]</scope>
    <source>
        <strain evidence="3">zdho120</strain>
    </source>
</reference>
<keyword evidence="2" id="KW-0695">RNA-directed DNA polymerase</keyword>
<proteinExistence type="predicted"/>
<keyword evidence="2" id="KW-0808">Transferase</keyword>
<comment type="caution">
    <text evidence="2">The sequence shown here is derived from an EMBL/GenBank/DDBJ whole genome shotgun (WGS) entry which is preliminary data.</text>
</comment>
<name>A0A225WKP1_9STRA</name>
<keyword evidence="3" id="KW-1185">Reference proteome</keyword>
<dbReference type="Pfam" id="PF00078">
    <property type="entry name" value="RVT_1"/>
    <property type="match status" value="1"/>
</dbReference>
<organism evidence="2 3">
    <name type="scientific">Phytophthora megakarya</name>
    <dbReference type="NCBI Taxonomy" id="4795"/>
    <lineage>
        <taxon>Eukaryota</taxon>
        <taxon>Sar</taxon>
        <taxon>Stramenopiles</taxon>
        <taxon>Oomycota</taxon>
        <taxon>Peronosporomycetes</taxon>
        <taxon>Peronosporales</taxon>
        <taxon>Peronosporaceae</taxon>
        <taxon>Phytophthora</taxon>
    </lineage>
</organism>
<dbReference type="EMBL" id="NBNE01000734">
    <property type="protein sequence ID" value="OWZ17557.1"/>
    <property type="molecule type" value="Genomic_DNA"/>
</dbReference>
<dbReference type="GO" id="GO:0003964">
    <property type="term" value="F:RNA-directed DNA polymerase activity"/>
    <property type="evidence" value="ECO:0007669"/>
    <property type="project" value="UniProtKB-KW"/>
</dbReference>
<accession>A0A225WKP1</accession>
<feature type="non-terminal residue" evidence="2">
    <location>
        <position position="1"/>
    </location>
</feature>
<dbReference type="AlphaFoldDB" id="A0A225WKP1"/>
<protein>
    <submittedName>
        <fullName evidence="2">Reverse transcriptase</fullName>
    </submittedName>
</protein>
<dbReference type="OrthoDB" id="125294at2759"/>
<evidence type="ECO:0000313" key="2">
    <source>
        <dbReference type="EMBL" id="OWZ17557.1"/>
    </source>
</evidence>
<sequence>KRGDSGDPLNYRPLALLNTDYKVFTRILATRVSALLSMQIHPNQNGFVARRTIHGIFDLFEAAQIAVTLDNDQDEAIVLLLDFRKAYDSLDRAYVGTVLRHHEYVDRFIKAVIVCTRTLVYAS</sequence>
<feature type="domain" description="Reverse transcriptase" evidence="1">
    <location>
        <begin position="9"/>
        <end position="92"/>
    </location>
</feature>
<dbReference type="PANTHER" id="PTHR31635">
    <property type="entry name" value="REVERSE TRANSCRIPTASE DOMAIN-CONTAINING PROTEIN-RELATED"/>
    <property type="match status" value="1"/>
</dbReference>
<dbReference type="InterPro" id="IPR000477">
    <property type="entry name" value="RT_dom"/>
</dbReference>
<dbReference type="PANTHER" id="PTHR31635:SF196">
    <property type="entry name" value="REVERSE TRANSCRIPTASE DOMAIN-CONTAINING PROTEIN-RELATED"/>
    <property type="match status" value="1"/>
</dbReference>
<dbReference type="STRING" id="4795.A0A225WKP1"/>
<evidence type="ECO:0000313" key="3">
    <source>
        <dbReference type="Proteomes" id="UP000198211"/>
    </source>
</evidence>
<evidence type="ECO:0000259" key="1">
    <source>
        <dbReference type="Pfam" id="PF00078"/>
    </source>
</evidence>
<dbReference type="Proteomes" id="UP000198211">
    <property type="component" value="Unassembled WGS sequence"/>
</dbReference>
<keyword evidence="2" id="KW-0548">Nucleotidyltransferase</keyword>